<feature type="domain" description="Phosphate acetyl/butaryl transferase" evidence="13">
    <location>
        <begin position="373"/>
        <end position="691"/>
    </location>
</feature>
<dbReference type="Pfam" id="PF01515">
    <property type="entry name" value="PTA_PTB"/>
    <property type="match status" value="1"/>
</dbReference>
<dbReference type="PIRSF" id="PIRSF006107">
    <property type="entry name" value="PhpActrans_proteobac"/>
    <property type="match status" value="1"/>
</dbReference>
<evidence type="ECO:0000313" key="15">
    <source>
        <dbReference type="EMBL" id="GAA4847106.1"/>
    </source>
</evidence>
<comment type="domain">
    <text evidence="12">The N-terminal region seems to be important for proper quaternary structure. The C-terminal region contains the substrate-binding site.</text>
</comment>
<comment type="similarity">
    <text evidence="4 12">In the N-terminal section; belongs to the CobB/CobQ family.</text>
</comment>
<evidence type="ECO:0000256" key="4">
    <source>
        <dbReference type="ARBA" id="ARBA00009786"/>
    </source>
</evidence>
<comment type="catalytic activity">
    <reaction evidence="12">
        <text>acetyl-CoA + phosphate = acetyl phosphate + CoA</text>
        <dbReference type="Rhea" id="RHEA:19521"/>
        <dbReference type="ChEBI" id="CHEBI:22191"/>
        <dbReference type="ChEBI" id="CHEBI:43474"/>
        <dbReference type="ChEBI" id="CHEBI:57287"/>
        <dbReference type="ChEBI" id="CHEBI:57288"/>
        <dbReference type="EC" id="2.3.1.8"/>
    </reaction>
</comment>
<dbReference type="SUPFAM" id="SSF52540">
    <property type="entry name" value="P-loop containing nucleoside triphosphate hydrolases"/>
    <property type="match status" value="1"/>
</dbReference>
<dbReference type="Pfam" id="PF13500">
    <property type="entry name" value="AAA_26"/>
    <property type="match status" value="1"/>
</dbReference>
<reference evidence="16" key="1">
    <citation type="journal article" date="2019" name="Int. J. Syst. Evol. Microbiol.">
        <title>The Global Catalogue of Microorganisms (GCM) 10K type strain sequencing project: providing services to taxonomists for standard genome sequencing and annotation.</title>
        <authorList>
            <consortium name="The Broad Institute Genomics Platform"/>
            <consortium name="The Broad Institute Genome Sequencing Center for Infectious Disease"/>
            <person name="Wu L."/>
            <person name="Ma J."/>
        </authorList>
    </citation>
    <scope>NUCLEOTIDE SEQUENCE [LARGE SCALE GENOMIC DNA]</scope>
    <source>
        <strain evidence="16">JCM 18326</strain>
    </source>
</reference>
<comment type="function">
    <text evidence="12">Involved in acetate metabolism.</text>
</comment>
<dbReference type="InterPro" id="IPR028979">
    <property type="entry name" value="Ser_kin/Pase_Hpr-like_N_sf"/>
</dbReference>
<dbReference type="Gene3D" id="3.40.50.10750">
    <property type="entry name" value="Isocitrate/Isopropylmalate dehydrogenase-like"/>
    <property type="match status" value="1"/>
</dbReference>
<dbReference type="Pfam" id="PF07085">
    <property type="entry name" value="DRTGG"/>
    <property type="match status" value="1"/>
</dbReference>
<dbReference type="InterPro" id="IPR042113">
    <property type="entry name" value="P_AcTrfase_dom1"/>
</dbReference>
<evidence type="ECO:0000256" key="3">
    <source>
        <dbReference type="ARBA" id="ARBA00008756"/>
    </source>
</evidence>
<sequence>MAKSLYISTAEANSGKALLSLGIMEMLLRKSSKVGFFRPIISDPEDGRKDEDITLILEHFQLDMTYEEAYGFHRKEVNDLIVGGKYDLVLDTIIGKYKELENRFDFVLVEGSDYQGEGTAFEFNINAAITKNLGCPVLILSSANSESIDDMITPVRLSLESFQTRDCEVAGIIINKVKEPYLDSLMQELERQFSQDVKVLAALPYDKKIGSPSLRDVADVLKAEVLHGEDKLDNQMEIATILAMQMDNAMGRIKENSLIITPGDRSEIILASLQAHQSTNYPNISGILLSTGLKPSEDFDKLLGGLRDVVPILSVKSNTYETASALQNVNATMRPEDTERILHAKQLFEKYVDTTTFEERILSINIKGMTPKMFQYNLVSQAKQKKQRIVLPEAMDARILKATYILTDQEIADIILLGNPEEVKEEARTNNIDIDWDKVQVIDPANSTYFDDYVNTFYELRKSKGVNLEIARDIMKDASYFGTMMVYKGDADGMVSGAVNTTAHTIRPALQFVKTKPGVSVVSSVFFMSLPDKVLVYGDCAVNPTPNPEQLAEIAISSAETAIAFGIEPKIAMLSYSSGASGSGEQVEKVRAATAVAQEKRPDLNIEGPIQYDAAVDPTVGAKKMPGSAVAGQANVLVFPDLNTGNNTYKAVQRETGAIAIGPVLQGLNKPVNDLSRGALVEDIVNTVVITSIQAQKS</sequence>
<keyword evidence="10 12" id="KW-0012">Acyltransferase</keyword>
<dbReference type="SUPFAM" id="SSF53659">
    <property type="entry name" value="Isocitrate/Isopropylmalate dehydrogenase-like"/>
    <property type="match status" value="1"/>
</dbReference>
<comment type="similarity">
    <text evidence="3 12">In the C-terminal section; belongs to the phosphate acetyltransferase and butyryltransferase family.</text>
</comment>
<comment type="subunit">
    <text evidence="5">Homohexamer.</text>
</comment>
<dbReference type="EMBL" id="BAABJX010000055">
    <property type="protein sequence ID" value="GAA4847106.1"/>
    <property type="molecule type" value="Genomic_DNA"/>
</dbReference>
<dbReference type="InterPro" id="IPR004614">
    <property type="entry name" value="P_AcTrfase"/>
</dbReference>
<dbReference type="PANTHER" id="PTHR43356:SF3">
    <property type="entry name" value="PHOSPHATE ACETYLTRANSFERASE"/>
    <property type="match status" value="1"/>
</dbReference>
<dbReference type="CDD" id="cd03109">
    <property type="entry name" value="DTBS"/>
    <property type="match status" value="1"/>
</dbReference>
<evidence type="ECO:0000313" key="16">
    <source>
        <dbReference type="Proteomes" id="UP001500298"/>
    </source>
</evidence>
<keyword evidence="9 12" id="KW-0808">Transferase</keyword>
<evidence type="ECO:0000256" key="8">
    <source>
        <dbReference type="ARBA" id="ARBA00022490"/>
    </source>
</evidence>
<comment type="subcellular location">
    <subcellularLocation>
        <location evidence="1 12">Cytoplasm</location>
    </subcellularLocation>
</comment>
<evidence type="ECO:0000256" key="6">
    <source>
        <dbReference type="ARBA" id="ARBA00012707"/>
    </source>
</evidence>
<dbReference type="InterPro" id="IPR002505">
    <property type="entry name" value="PTA_PTB"/>
</dbReference>
<comment type="caution">
    <text evidence="15">The sequence shown here is derived from an EMBL/GenBank/DDBJ whole genome shotgun (WGS) entry which is preliminary data.</text>
</comment>
<dbReference type="InterPro" id="IPR050500">
    <property type="entry name" value="Phos_Acetyltrans/Butyryltrans"/>
</dbReference>
<dbReference type="PANTHER" id="PTHR43356">
    <property type="entry name" value="PHOSPHATE ACETYLTRANSFERASE"/>
    <property type="match status" value="1"/>
</dbReference>
<dbReference type="Gene3D" id="3.40.50.300">
    <property type="entry name" value="P-loop containing nucleotide triphosphate hydrolases"/>
    <property type="match status" value="1"/>
</dbReference>
<dbReference type="NCBIfam" id="TIGR00651">
    <property type="entry name" value="pta"/>
    <property type="match status" value="1"/>
</dbReference>
<evidence type="ECO:0000256" key="1">
    <source>
        <dbReference type="ARBA" id="ARBA00004496"/>
    </source>
</evidence>
<keyword evidence="8 12" id="KW-0963">Cytoplasm</keyword>
<organism evidence="15 16">
    <name type="scientific">Algivirga pacifica</name>
    <dbReference type="NCBI Taxonomy" id="1162670"/>
    <lineage>
        <taxon>Bacteria</taxon>
        <taxon>Pseudomonadati</taxon>
        <taxon>Bacteroidota</taxon>
        <taxon>Cytophagia</taxon>
        <taxon>Cytophagales</taxon>
        <taxon>Flammeovirgaceae</taxon>
        <taxon>Algivirga</taxon>
    </lineage>
</organism>
<evidence type="ECO:0000256" key="9">
    <source>
        <dbReference type="ARBA" id="ARBA00022679"/>
    </source>
</evidence>
<dbReference type="Gene3D" id="3.40.50.10950">
    <property type="match status" value="1"/>
</dbReference>
<evidence type="ECO:0000256" key="12">
    <source>
        <dbReference type="PIRNR" id="PIRNR006107"/>
    </source>
</evidence>
<dbReference type="NCBIfam" id="NF004167">
    <property type="entry name" value="PRK05632.1"/>
    <property type="match status" value="1"/>
</dbReference>
<evidence type="ECO:0000256" key="5">
    <source>
        <dbReference type="ARBA" id="ARBA00011643"/>
    </source>
</evidence>
<evidence type="ECO:0000259" key="14">
    <source>
        <dbReference type="Pfam" id="PF07085"/>
    </source>
</evidence>
<evidence type="ECO:0000256" key="2">
    <source>
        <dbReference type="ARBA" id="ARBA00004989"/>
    </source>
</evidence>
<protein>
    <recommendedName>
        <fullName evidence="7 12">Phosphate acetyltransferase</fullName>
        <ecNumber evidence="6 12">2.3.1.8</ecNumber>
    </recommendedName>
    <alternativeName>
        <fullName evidence="11 12">Phosphotransacetylase</fullName>
    </alternativeName>
</protein>
<proteinExistence type="inferred from homology"/>
<evidence type="ECO:0000256" key="11">
    <source>
        <dbReference type="ARBA" id="ARBA00031108"/>
    </source>
</evidence>
<dbReference type="InterPro" id="IPR027417">
    <property type="entry name" value="P-loop_NTPase"/>
</dbReference>
<dbReference type="NCBIfam" id="NF007233">
    <property type="entry name" value="PRK09653.1"/>
    <property type="match status" value="1"/>
</dbReference>
<feature type="domain" description="DRTGG" evidence="14">
    <location>
        <begin position="216"/>
        <end position="328"/>
    </location>
</feature>
<dbReference type="InterPro" id="IPR042112">
    <property type="entry name" value="P_AcTrfase_dom2"/>
</dbReference>
<evidence type="ECO:0000256" key="7">
    <source>
        <dbReference type="ARBA" id="ARBA00021528"/>
    </source>
</evidence>
<evidence type="ECO:0000259" key="13">
    <source>
        <dbReference type="Pfam" id="PF01515"/>
    </source>
</evidence>
<dbReference type="InterPro" id="IPR010766">
    <property type="entry name" value="DRTGG"/>
</dbReference>
<dbReference type="InterPro" id="IPR016475">
    <property type="entry name" value="P-Actrans_bac"/>
</dbReference>
<dbReference type="Proteomes" id="UP001500298">
    <property type="component" value="Unassembled WGS sequence"/>
</dbReference>
<evidence type="ECO:0000256" key="10">
    <source>
        <dbReference type="ARBA" id="ARBA00023315"/>
    </source>
</evidence>
<keyword evidence="16" id="KW-1185">Reference proteome</keyword>
<accession>A0ABP9DQ63</accession>
<name>A0ABP9DQ63_9BACT</name>
<comment type="pathway">
    <text evidence="2 12">Metabolic intermediate biosynthesis; acetyl-CoA biosynthesis; acetyl-CoA from acetate: step 2/2.</text>
</comment>
<dbReference type="RefSeq" id="WP_345374118.1">
    <property type="nucleotide sequence ID" value="NZ_BAABJX010000055.1"/>
</dbReference>
<dbReference type="EC" id="2.3.1.8" evidence="6 12"/>
<dbReference type="SUPFAM" id="SSF75138">
    <property type="entry name" value="HprK N-terminal domain-like"/>
    <property type="match status" value="1"/>
</dbReference>
<gene>
    <name evidence="15" type="primary">pta</name>
    <name evidence="15" type="ORF">GCM10023331_34780</name>
</gene>
<dbReference type="Gene3D" id="3.40.1390.20">
    <property type="entry name" value="HprK N-terminal domain-like"/>
    <property type="match status" value="1"/>
</dbReference>